<dbReference type="AlphaFoldDB" id="E9D1P2"/>
<reference evidence="2" key="1">
    <citation type="journal article" date="2010" name="Genome Res.">
        <title>Population genomic sequencing of Coccidioides fungi reveals recent hybridization and transposon control.</title>
        <authorList>
            <person name="Neafsey D.E."/>
            <person name="Barker B.M."/>
            <person name="Sharpton T.J."/>
            <person name="Stajich J.E."/>
            <person name="Park D.J."/>
            <person name="Whiston E."/>
            <person name="Hung C.-Y."/>
            <person name="McMahan C."/>
            <person name="White J."/>
            <person name="Sykes S."/>
            <person name="Heiman D."/>
            <person name="Young S."/>
            <person name="Zeng Q."/>
            <person name="Abouelleil A."/>
            <person name="Aftuck L."/>
            <person name="Bessette D."/>
            <person name="Brown A."/>
            <person name="FitzGerald M."/>
            <person name="Lui A."/>
            <person name="Macdonald J.P."/>
            <person name="Priest M."/>
            <person name="Orbach M.J."/>
            <person name="Galgiani J.N."/>
            <person name="Kirkland T.N."/>
            <person name="Cole G.T."/>
            <person name="Birren B.W."/>
            <person name="Henn M.R."/>
            <person name="Taylor J.W."/>
            <person name="Rounsley S.D."/>
        </authorList>
    </citation>
    <scope>NUCLEOTIDE SEQUENCE [LARGE SCALE GENOMIC DNA]</scope>
    <source>
        <strain evidence="2">RMSCC 757 / Silveira</strain>
    </source>
</reference>
<evidence type="ECO:0000313" key="2">
    <source>
        <dbReference type="Proteomes" id="UP000002497"/>
    </source>
</evidence>
<dbReference type="EMBL" id="GL636490">
    <property type="protein sequence ID" value="EFW19716.1"/>
    <property type="molecule type" value="Genomic_DNA"/>
</dbReference>
<protein>
    <submittedName>
        <fullName evidence="1">Predicted protein</fullName>
    </submittedName>
</protein>
<accession>E9D1P2</accession>
<gene>
    <name evidence="1" type="ORF">CPSG_04100</name>
</gene>
<dbReference type="VEuPathDB" id="FungiDB:CPSG_04100"/>
<organism evidence="2">
    <name type="scientific">Coccidioides posadasii (strain RMSCC 757 / Silveira)</name>
    <name type="common">Valley fever fungus</name>
    <dbReference type="NCBI Taxonomy" id="443226"/>
    <lineage>
        <taxon>Eukaryota</taxon>
        <taxon>Fungi</taxon>
        <taxon>Dikarya</taxon>
        <taxon>Ascomycota</taxon>
        <taxon>Pezizomycotina</taxon>
        <taxon>Eurotiomycetes</taxon>
        <taxon>Eurotiomycetidae</taxon>
        <taxon>Onygenales</taxon>
        <taxon>Onygenaceae</taxon>
        <taxon>Coccidioides</taxon>
    </lineage>
</organism>
<keyword evidence="2" id="KW-1185">Reference proteome</keyword>
<evidence type="ECO:0000313" key="1">
    <source>
        <dbReference type="EMBL" id="EFW19716.1"/>
    </source>
</evidence>
<dbReference type="HOGENOM" id="CLU_2183725_0_0_1"/>
<dbReference type="Proteomes" id="UP000002497">
    <property type="component" value="Unassembled WGS sequence"/>
</dbReference>
<reference evidence="2" key="2">
    <citation type="submission" date="2010-03" db="EMBL/GenBank/DDBJ databases">
        <title>The genome sequence of Coccidioides posadasii strain Silveira.</title>
        <authorList>
            <consortium name="The Broad Institute Genome Sequencing Center for Infectious Disease"/>
            <person name="Neafsey D."/>
            <person name="Orbach M."/>
            <person name="Henn M.R."/>
            <person name="Cole G.T."/>
            <person name="Galgiani J."/>
            <person name="Gardner M.J."/>
            <person name="Kirkland T.N."/>
            <person name="Taylor J.W."/>
            <person name="Young S.K."/>
            <person name="Zeng Q."/>
            <person name="Koehrsen M."/>
            <person name="Alvarado L."/>
            <person name="Berlin A."/>
            <person name="Borenstein D."/>
            <person name="Chapman S.B."/>
            <person name="Chen Z."/>
            <person name="Engels R."/>
            <person name="Freedman E."/>
            <person name="Gellesch M."/>
            <person name="Goldberg J."/>
            <person name="Griggs A."/>
            <person name="Gujja S."/>
            <person name="Heilman E."/>
            <person name="Heiman D."/>
            <person name="Howarth C."/>
            <person name="Jen D."/>
            <person name="Larson L."/>
            <person name="Mehta T."/>
            <person name="Neiman D."/>
            <person name="Park D."/>
            <person name="Pearson M."/>
            <person name="Richards J."/>
            <person name="Roberts A."/>
            <person name="Saif S."/>
            <person name="Shea T."/>
            <person name="Shenoy N."/>
            <person name="Sisk P."/>
            <person name="Stolte C."/>
            <person name="Sykes S."/>
            <person name="Walk T."/>
            <person name="White J."/>
            <person name="Yandava C."/>
            <person name="Haas B."/>
            <person name="Nusbaum C."/>
            <person name="Birren B."/>
        </authorList>
    </citation>
    <scope>NUCLEOTIDE SEQUENCE [LARGE SCALE GENOMIC DNA]</scope>
    <source>
        <strain evidence="2">RMSCC 757 / Silveira</strain>
    </source>
</reference>
<proteinExistence type="predicted"/>
<name>E9D1P2_COCPS</name>
<sequence length="109" mass="12351">MVGTLGRYELSQGNFKSISRRIIDDYQHLTMGTRQAESPFPRDTPFPPFNHCFSYPSTIILLRRRYHHDRNLNWETGSEEDLDLAARFHTGSIPSAGGVLDNSEPSASP</sequence>